<proteinExistence type="predicted"/>
<organism evidence="2 3">
    <name type="scientific">Crassostrea virginica</name>
    <name type="common">Eastern oyster</name>
    <dbReference type="NCBI Taxonomy" id="6565"/>
    <lineage>
        <taxon>Eukaryota</taxon>
        <taxon>Metazoa</taxon>
        <taxon>Spiralia</taxon>
        <taxon>Lophotrochozoa</taxon>
        <taxon>Mollusca</taxon>
        <taxon>Bivalvia</taxon>
        <taxon>Autobranchia</taxon>
        <taxon>Pteriomorphia</taxon>
        <taxon>Ostreida</taxon>
        <taxon>Ostreoidea</taxon>
        <taxon>Ostreidae</taxon>
        <taxon>Crassostrea</taxon>
    </lineage>
</organism>
<feature type="compositionally biased region" description="Basic and acidic residues" evidence="1">
    <location>
        <begin position="101"/>
        <end position="129"/>
    </location>
</feature>
<name>A0A8B8CAC6_CRAVI</name>
<protein>
    <submittedName>
        <fullName evidence="3">Uncharacterized protein LOC111117760 isoform X1</fullName>
    </submittedName>
</protein>
<sequence>MSPMQDNEIDYLSRHIDIMFPNMDKTKLVKSHTSKVEEYMKWVEIHCRLRQYSFQIRKCNDITCCSPSLSNRNWLPDPVLDVDKNHYKSFDSIYGTETTEDDRPTLMKKSVEAEPGNNKKKEQKKETRTDPITNLIPDDPVLQGEASVFTAQNARYTTTCTECDKPRLIYGKNKLTERQKVQLAILLSDFKYTCGSPVTPPEHALHGKLFTRMNIHCGSPMEVAYYSSSIGRRDICYYCGATDAEANVELKKEFKTVLPLCQTCKDIGRQVATLRPYGKKSKKVNSRP</sequence>
<evidence type="ECO:0000313" key="3">
    <source>
        <dbReference type="RefSeq" id="XP_022312707.1"/>
    </source>
</evidence>
<dbReference type="KEGG" id="cvn:111117760"/>
<gene>
    <name evidence="3" type="primary">LOC111117760</name>
</gene>
<reference evidence="3" key="1">
    <citation type="submission" date="2025-08" db="UniProtKB">
        <authorList>
            <consortium name="RefSeq"/>
        </authorList>
    </citation>
    <scope>IDENTIFICATION</scope>
    <source>
        <tissue evidence="3">Whole sample</tissue>
    </source>
</reference>
<dbReference type="GeneID" id="111117760"/>
<keyword evidence="2" id="KW-1185">Reference proteome</keyword>
<dbReference type="RefSeq" id="XP_022312707.1">
    <property type="nucleotide sequence ID" value="XM_022456999.1"/>
</dbReference>
<feature type="region of interest" description="Disordered" evidence="1">
    <location>
        <begin position="98"/>
        <end position="133"/>
    </location>
</feature>
<accession>A0A8B8CAC6</accession>
<evidence type="ECO:0000256" key="1">
    <source>
        <dbReference type="SAM" id="MobiDB-lite"/>
    </source>
</evidence>
<dbReference type="Proteomes" id="UP000694844">
    <property type="component" value="Chromosome 10"/>
</dbReference>
<evidence type="ECO:0000313" key="2">
    <source>
        <dbReference type="Proteomes" id="UP000694844"/>
    </source>
</evidence>
<dbReference type="OrthoDB" id="6142781at2759"/>
<dbReference type="AlphaFoldDB" id="A0A8B8CAC6"/>